<evidence type="ECO:0000259" key="3">
    <source>
        <dbReference type="Pfam" id="PF10145"/>
    </source>
</evidence>
<reference evidence="4 5" key="1">
    <citation type="submission" date="2016-10" db="EMBL/GenBank/DDBJ databases">
        <authorList>
            <person name="de Groot N.N."/>
        </authorList>
    </citation>
    <scope>NUCLEOTIDE SEQUENCE [LARGE SCALE GENOMIC DNA]</scope>
    <source>
        <strain evidence="4 5">ATCC 35022</strain>
    </source>
</reference>
<keyword evidence="2" id="KW-1133">Transmembrane helix</keyword>
<evidence type="ECO:0000313" key="5">
    <source>
        <dbReference type="Proteomes" id="UP000199071"/>
    </source>
</evidence>
<dbReference type="InterPro" id="IPR010090">
    <property type="entry name" value="Phage_tape_meas"/>
</dbReference>
<evidence type="ECO:0000256" key="2">
    <source>
        <dbReference type="SAM" id="Phobius"/>
    </source>
</evidence>
<name>A0A1G6EJF1_9HYPH</name>
<feature type="transmembrane region" description="Helical" evidence="2">
    <location>
        <begin position="450"/>
        <end position="480"/>
    </location>
</feature>
<dbReference type="OrthoDB" id="8429573at2"/>
<dbReference type="NCBIfam" id="TIGR01760">
    <property type="entry name" value="tape_meas_TP901"/>
    <property type="match status" value="1"/>
</dbReference>
<keyword evidence="2" id="KW-0472">Membrane</keyword>
<dbReference type="RefSeq" id="WP_090880794.1">
    <property type="nucleotide sequence ID" value="NZ_FMXQ01000013.1"/>
</dbReference>
<protein>
    <submittedName>
        <fullName evidence="4">Phage tail tape measure protein, TP901 family, core region</fullName>
    </submittedName>
</protein>
<dbReference type="AlphaFoldDB" id="A0A1G6EJF1"/>
<dbReference type="PANTHER" id="PTHR37813:SF1">
    <property type="entry name" value="FELS-2 PROPHAGE PROTEIN"/>
    <property type="match status" value="1"/>
</dbReference>
<evidence type="ECO:0000313" key="4">
    <source>
        <dbReference type="EMBL" id="SDB57506.1"/>
    </source>
</evidence>
<dbReference type="PANTHER" id="PTHR37813">
    <property type="entry name" value="FELS-2 PROPHAGE PROTEIN"/>
    <property type="match status" value="1"/>
</dbReference>
<organism evidence="4 5">
    <name type="scientific">Bauldia litoralis</name>
    <dbReference type="NCBI Taxonomy" id="665467"/>
    <lineage>
        <taxon>Bacteria</taxon>
        <taxon>Pseudomonadati</taxon>
        <taxon>Pseudomonadota</taxon>
        <taxon>Alphaproteobacteria</taxon>
        <taxon>Hyphomicrobiales</taxon>
        <taxon>Kaistiaceae</taxon>
        <taxon>Bauldia</taxon>
    </lineage>
</organism>
<proteinExistence type="predicted"/>
<keyword evidence="5" id="KW-1185">Reference proteome</keyword>
<keyword evidence="2" id="KW-0812">Transmembrane</keyword>
<evidence type="ECO:0000256" key="1">
    <source>
        <dbReference type="ARBA" id="ARBA00022612"/>
    </source>
</evidence>
<accession>A0A1G6EJF1</accession>
<dbReference type="STRING" id="665467.SAMN02982931_04571"/>
<dbReference type="Proteomes" id="UP000199071">
    <property type="component" value="Unassembled WGS sequence"/>
</dbReference>
<feature type="domain" description="Phage tail tape measure protein" evidence="3">
    <location>
        <begin position="113"/>
        <end position="303"/>
    </location>
</feature>
<keyword evidence="1" id="KW-1188">Viral release from host cell</keyword>
<sequence>MANLTSQLIVQLLDRVSAPARAVANSLRGITGAVRGANTAPLSFSDRLDAAITRNNRALASARAGVLDAVGVFYTLKAAVSAPIEAANALETALAELGAKANLSTDQLRAVGDAAKVVGREVNQFTADIVGAQDFIVGMGLDLDRAARAMPAIGKAATATKADILDLSKAGYAAISNLGLAPEELTRAFDMMALAGKEGGFELKDMAQYFPAITGLAGSKGLSGAKGLADIAAALQIVRRTAGDGSEAATNFNNILQKINANDAIKNFAKYGIDINAVLKKAVAEGASPLEAALRAINKAIDGDLSKLGTLFADAQVQKGLIPLLQGMDDYIALREKVTGASGVIDADFDRMMETSAEKLKSFQIAWANFQSTLGEALMPALNAVAAALGPILEGITSLIRQFPELTGGVFASVAGFIALKAAISGLSFLGLLGKGGLLAAVSAVRNLGVALAAVAAVGAVPLAAIAAAVAAIGAAALFIRNNWEGLKSFLAGFAEGFSAAFAPVAPIVQPVVDLFRTLFDTINDLLGPINATSEEWRSWGVAAGEAVGGLLAMLVELPGKIGDAISGSVAILTGFATAFFDAGTKLVKALWDGMVQVFTDVKAGIDQRIAHILTAVTGVFGPGGFLAILTDMPARVGAAISQAVAVIARFTTNFFNAGYNLIKALWDGMVQVFADLVAWIDGKIAELLAPINDAANAVRDFFGFSGGAGETTNKAAKGDSLGQQLGIDHIRAKGGPVSAGESYLVGEKGPELITPSRSGYVHPAGTRLGSGPTITVAPVFHFNNTRAADAELITAQVRRALSSEVRELFRGVYADTGMRFA</sequence>
<gene>
    <name evidence="4" type="ORF">SAMN02982931_04571</name>
</gene>
<dbReference type="Pfam" id="PF10145">
    <property type="entry name" value="PhageMin_Tail"/>
    <property type="match status" value="1"/>
</dbReference>
<dbReference type="EMBL" id="FMXQ01000013">
    <property type="protein sequence ID" value="SDB57506.1"/>
    <property type="molecule type" value="Genomic_DNA"/>
</dbReference>